<comment type="caution">
    <text evidence="2">The sequence shown here is derived from an EMBL/GenBank/DDBJ whole genome shotgun (WGS) entry which is preliminary data.</text>
</comment>
<evidence type="ECO:0000256" key="1">
    <source>
        <dbReference type="SAM" id="Phobius"/>
    </source>
</evidence>
<dbReference type="Proteomes" id="UP000783287">
    <property type="component" value="Unassembled WGS sequence"/>
</dbReference>
<dbReference type="EMBL" id="JAGQLK010000016">
    <property type="protein sequence ID" value="MCA9382960.1"/>
    <property type="molecule type" value="Genomic_DNA"/>
</dbReference>
<feature type="transmembrane region" description="Helical" evidence="1">
    <location>
        <begin position="214"/>
        <end position="234"/>
    </location>
</feature>
<feature type="transmembrane region" description="Helical" evidence="1">
    <location>
        <begin position="121"/>
        <end position="144"/>
    </location>
</feature>
<keyword evidence="1" id="KW-1133">Transmembrane helix</keyword>
<organism evidence="2 3">
    <name type="scientific">Candidatus Dojkabacteria bacterium</name>
    <dbReference type="NCBI Taxonomy" id="2099670"/>
    <lineage>
        <taxon>Bacteria</taxon>
        <taxon>Candidatus Dojkabacteria</taxon>
    </lineage>
</organism>
<feature type="transmembrane region" description="Helical" evidence="1">
    <location>
        <begin position="59"/>
        <end position="80"/>
    </location>
</feature>
<dbReference type="InterPro" id="IPR025098">
    <property type="entry name" value="DUF4013"/>
</dbReference>
<dbReference type="AlphaFoldDB" id="A0A955L4M4"/>
<reference evidence="2" key="2">
    <citation type="journal article" date="2021" name="Microbiome">
        <title>Successional dynamics and alternative stable states in a saline activated sludge microbial community over 9 years.</title>
        <authorList>
            <person name="Wang Y."/>
            <person name="Ye J."/>
            <person name="Ju F."/>
            <person name="Liu L."/>
            <person name="Boyd J.A."/>
            <person name="Deng Y."/>
            <person name="Parks D.H."/>
            <person name="Jiang X."/>
            <person name="Yin X."/>
            <person name="Woodcroft B.J."/>
            <person name="Tyson G.W."/>
            <person name="Hugenholtz P."/>
            <person name="Polz M.F."/>
            <person name="Zhang T."/>
        </authorList>
    </citation>
    <scope>NUCLEOTIDE SEQUENCE</scope>
    <source>
        <strain evidence="2">HKST-UBA14</strain>
    </source>
</reference>
<proteinExistence type="predicted"/>
<feature type="transmembrane region" description="Helical" evidence="1">
    <location>
        <begin position="240"/>
        <end position="263"/>
    </location>
</feature>
<name>A0A955L4M4_9BACT</name>
<feature type="transmembrane region" description="Helical" evidence="1">
    <location>
        <begin position="33"/>
        <end position="53"/>
    </location>
</feature>
<accession>A0A955L4M4</accession>
<keyword evidence="1" id="KW-0472">Membrane</keyword>
<protein>
    <submittedName>
        <fullName evidence="2">DUF4013 domain-containing protein</fullName>
    </submittedName>
</protein>
<evidence type="ECO:0000313" key="3">
    <source>
        <dbReference type="Proteomes" id="UP000783287"/>
    </source>
</evidence>
<feature type="transmembrane region" description="Helical" evidence="1">
    <location>
        <begin position="164"/>
        <end position="193"/>
    </location>
</feature>
<keyword evidence="1" id="KW-0812">Transmembrane</keyword>
<gene>
    <name evidence="2" type="ORF">KC909_01215</name>
</gene>
<sequence>MAKKQNSIDVEKAVRFFFELPDWKDRALKFAGVYLAAYVVLIIVYVLGFVASIIPILGALLFCGSFILVWLGMIAINFYFQGYKIEVTEAVAAGKKVEDIVILDKYQERVKEGAKLSIASFIYMLPSVILYFAAYAMMFIPLILTDGGGQNEEPSGIFLVGMLLFYVLFFIGWILQMIVQFAIFPAIWATYSLEHNFKKSISPEVLWSFIKDNYINIILFLAITMGMSMVMGFAAMLSLVLVLLCIGIVLYPLVFIVGGALIMHAQAHMVGQMIKQ</sequence>
<dbReference type="Pfam" id="PF13197">
    <property type="entry name" value="DUF4013"/>
    <property type="match status" value="1"/>
</dbReference>
<evidence type="ECO:0000313" key="2">
    <source>
        <dbReference type="EMBL" id="MCA9382960.1"/>
    </source>
</evidence>
<reference evidence="2" key="1">
    <citation type="submission" date="2020-04" db="EMBL/GenBank/DDBJ databases">
        <authorList>
            <person name="Zhang T."/>
        </authorList>
    </citation>
    <scope>NUCLEOTIDE SEQUENCE</scope>
    <source>
        <strain evidence="2">HKST-UBA14</strain>
    </source>
</reference>